<reference evidence="2 3" key="1">
    <citation type="submission" date="2021-03" db="EMBL/GenBank/DDBJ databases">
        <title>Sneathiella sp. CAU 1612 isolated from Kang Won-do.</title>
        <authorList>
            <person name="Kim W."/>
        </authorList>
    </citation>
    <scope>NUCLEOTIDE SEQUENCE [LARGE SCALE GENOMIC DNA]</scope>
    <source>
        <strain evidence="2 3">CAU 1612</strain>
    </source>
</reference>
<name>A0ABS3F5Y1_9PROT</name>
<dbReference type="EMBL" id="JAFLNC010000002">
    <property type="protein sequence ID" value="MBO0333789.1"/>
    <property type="molecule type" value="Genomic_DNA"/>
</dbReference>
<comment type="caution">
    <text evidence="2">The sequence shown here is derived from an EMBL/GenBank/DDBJ whole genome shotgun (WGS) entry which is preliminary data.</text>
</comment>
<evidence type="ECO:0000313" key="2">
    <source>
        <dbReference type="EMBL" id="MBO0333789.1"/>
    </source>
</evidence>
<keyword evidence="3" id="KW-1185">Reference proteome</keyword>
<organism evidence="2 3">
    <name type="scientific">Sneathiella sedimenti</name>
    <dbReference type="NCBI Taxonomy" id="2816034"/>
    <lineage>
        <taxon>Bacteria</taxon>
        <taxon>Pseudomonadati</taxon>
        <taxon>Pseudomonadota</taxon>
        <taxon>Alphaproteobacteria</taxon>
        <taxon>Sneathiellales</taxon>
        <taxon>Sneathiellaceae</taxon>
        <taxon>Sneathiella</taxon>
    </lineage>
</organism>
<evidence type="ECO:0000256" key="1">
    <source>
        <dbReference type="SAM" id="MobiDB-lite"/>
    </source>
</evidence>
<dbReference type="Pfam" id="PF11747">
    <property type="entry name" value="RebB"/>
    <property type="match status" value="1"/>
</dbReference>
<protein>
    <submittedName>
        <fullName evidence="2">RebB family R body protein</fullName>
    </submittedName>
</protein>
<evidence type="ECO:0000313" key="3">
    <source>
        <dbReference type="Proteomes" id="UP000664761"/>
    </source>
</evidence>
<sequence>MANSQSDEQIKNSIMATNEILLGSSTSKSMATMYLNLAHAAGMASQNAVTNQQHLNILGAAAVAAGTSGLLRTGMADQIEKLTPAERLDYLQKLLTLATNPAAGAAAATDGTDSAQSTGTGTGDNTSTTRDSPAKSDGSATSDTTASDSSG</sequence>
<accession>A0ABS3F5Y1</accession>
<dbReference type="RefSeq" id="WP_207044576.1">
    <property type="nucleotide sequence ID" value="NZ_JAFLNC010000002.1"/>
</dbReference>
<dbReference type="InterPro" id="IPR021070">
    <property type="entry name" value="Killing_trait_RebB"/>
</dbReference>
<proteinExistence type="predicted"/>
<feature type="region of interest" description="Disordered" evidence="1">
    <location>
        <begin position="102"/>
        <end position="151"/>
    </location>
</feature>
<gene>
    <name evidence="2" type="ORF">J0X12_09195</name>
</gene>
<dbReference type="Proteomes" id="UP000664761">
    <property type="component" value="Unassembled WGS sequence"/>
</dbReference>